<accession>A0A264VNN5</accession>
<sequence length="354" mass="40725">MSQYVPFLKFKNNEVAAIKALDKDLKEVLTPFFDIPRKSTSMTEQELISTVDKAYRKYEINLKNLPYFYLDNFDIDDNLKINNESNYMYIMEKFSDSKLIPVVGIDRTDERNDAVFEAKKQKVISSDFIALRLTQEDFKSYDLVEDEIGELLDECADFFNGFHLVIDNRVCSHDIAHVSEQIVNFIANIQSKYQFERIIVTGSSIPASIRDLLETETSKTLNRREVEIAKIVKEEVDIDFGDYACVSPDYSDVTFEGGVIRRMTAPKLFYPYDEYRLFIMRGAALDTHPKGNGQYADLSQILTGKAYYRKPAFSFGDKYLHEKAHHIGSDATPSTVPKPLINLHITYLMKTPVI</sequence>
<organism evidence="1 2">
    <name type="scientific">Providencia rettgeri</name>
    <dbReference type="NCBI Taxonomy" id="587"/>
    <lineage>
        <taxon>Bacteria</taxon>
        <taxon>Pseudomonadati</taxon>
        <taxon>Pseudomonadota</taxon>
        <taxon>Gammaproteobacteria</taxon>
        <taxon>Enterobacterales</taxon>
        <taxon>Morganellaceae</taxon>
        <taxon>Providencia</taxon>
    </lineage>
</organism>
<evidence type="ECO:0008006" key="3">
    <source>
        <dbReference type="Google" id="ProtNLM"/>
    </source>
</evidence>
<gene>
    <name evidence="1" type="ORF">CHI95_19795</name>
</gene>
<name>A0A264VNN5_PRORE</name>
<evidence type="ECO:0000313" key="2">
    <source>
        <dbReference type="Proteomes" id="UP000216001"/>
    </source>
</evidence>
<dbReference type="Pfam" id="PF14350">
    <property type="entry name" value="Beta_protein"/>
    <property type="match status" value="1"/>
</dbReference>
<dbReference type="RefSeq" id="WP_094962657.1">
    <property type="nucleotide sequence ID" value="NZ_NOWC01000029.1"/>
</dbReference>
<dbReference type="InterPro" id="IPR025683">
    <property type="entry name" value="Protein_beta"/>
</dbReference>
<proteinExistence type="predicted"/>
<protein>
    <recommendedName>
        <fullName evidence="3">Beta family protein</fullName>
    </recommendedName>
</protein>
<dbReference type="Proteomes" id="UP000216001">
    <property type="component" value="Unassembled WGS sequence"/>
</dbReference>
<dbReference type="EMBL" id="NOWC01000029">
    <property type="protein sequence ID" value="OZS72923.1"/>
    <property type="molecule type" value="Genomic_DNA"/>
</dbReference>
<dbReference type="AlphaFoldDB" id="A0A264VNN5"/>
<reference evidence="1 2" key="1">
    <citation type="submission" date="2017-07" db="EMBL/GenBank/DDBJ databases">
        <title>blaIMP-27 on transferable plasmids in Proteus mirabilis and Providencia rettgeri.</title>
        <authorList>
            <person name="Potter R."/>
        </authorList>
    </citation>
    <scope>NUCLEOTIDE SEQUENCE [LARGE SCALE GENOMIC DNA]</scope>
    <source>
        <strain evidence="1 2">PR1</strain>
    </source>
</reference>
<evidence type="ECO:0000313" key="1">
    <source>
        <dbReference type="EMBL" id="OZS72923.1"/>
    </source>
</evidence>
<comment type="caution">
    <text evidence="1">The sequence shown here is derived from an EMBL/GenBank/DDBJ whole genome shotgun (WGS) entry which is preliminary data.</text>
</comment>